<dbReference type="InterPro" id="IPR050309">
    <property type="entry name" value="Type-B_Carboxylest/Lipase"/>
</dbReference>
<dbReference type="PROSITE" id="PS00122">
    <property type="entry name" value="CARBOXYLESTERASE_B_1"/>
    <property type="match status" value="1"/>
</dbReference>
<feature type="domain" description="Carboxylesterase type B" evidence="4">
    <location>
        <begin position="24"/>
        <end position="497"/>
    </location>
</feature>
<dbReference type="GO" id="GO:0016787">
    <property type="term" value="F:hydrolase activity"/>
    <property type="evidence" value="ECO:0007669"/>
    <property type="project" value="UniProtKB-KW"/>
</dbReference>
<dbReference type="Proteomes" id="UP001209412">
    <property type="component" value="Unassembled WGS sequence"/>
</dbReference>
<dbReference type="InterPro" id="IPR019826">
    <property type="entry name" value="Carboxylesterase_B_AS"/>
</dbReference>
<comment type="similarity">
    <text evidence="1 3">Belongs to the type-B carboxylesterase/lipase family.</text>
</comment>
<evidence type="ECO:0000313" key="7">
    <source>
        <dbReference type="Proteomes" id="UP001209412"/>
    </source>
</evidence>
<dbReference type="RefSeq" id="WP_266259372.1">
    <property type="nucleotide sequence ID" value="NZ_JAMXWF010000020.1"/>
</dbReference>
<dbReference type="EC" id="3.1.1.-" evidence="3"/>
<comment type="caution">
    <text evidence="6">The sequence shown here is derived from an EMBL/GenBank/DDBJ whole genome shotgun (WGS) entry which is preliminary data.</text>
</comment>
<dbReference type="InterPro" id="IPR002018">
    <property type="entry name" value="CarbesteraseB"/>
</dbReference>
<protein>
    <recommendedName>
        <fullName evidence="3">Carboxylic ester hydrolase</fullName>
        <ecNumber evidence="3">3.1.1.-</ecNumber>
    </recommendedName>
</protein>
<dbReference type="SUPFAM" id="SSF53474">
    <property type="entry name" value="alpha/beta-Hydrolases"/>
    <property type="match status" value="1"/>
</dbReference>
<dbReference type="EMBL" id="JAPKHW010000020">
    <property type="protein sequence ID" value="MCX4148215.1"/>
    <property type="molecule type" value="Genomic_DNA"/>
</dbReference>
<evidence type="ECO:0000313" key="8">
    <source>
        <dbReference type="Proteomes" id="UP001242288"/>
    </source>
</evidence>
<accession>A0AAP5EPM1</accession>
<dbReference type="Gene3D" id="3.40.50.1820">
    <property type="entry name" value="alpha/beta hydrolase"/>
    <property type="match status" value="1"/>
</dbReference>
<evidence type="ECO:0000313" key="6">
    <source>
        <dbReference type="EMBL" id="MDQ6410033.1"/>
    </source>
</evidence>
<dbReference type="Proteomes" id="UP001242288">
    <property type="component" value="Unassembled WGS sequence"/>
</dbReference>
<evidence type="ECO:0000256" key="1">
    <source>
        <dbReference type="ARBA" id="ARBA00005964"/>
    </source>
</evidence>
<name>A0AAP5EPM1_9BURK</name>
<keyword evidence="7" id="KW-1185">Reference proteome</keyword>
<evidence type="ECO:0000256" key="3">
    <source>
        <dbReference type="RuleBase" id="RU361235"/>
    </source>
</evidence>
<dbReference type="AlphaFoldDB" id="A0AAP5EPM1"/>
<dbReference type="InterPro" id="IPR029058">
    <property type="entry name" value="AB_hydrolase_fold"/>
</dbReference>
<keyword evidence="2 3" id="KW-0378">Hydrolase</keyword>
<sequence>MSALVDHGAHHASAQEAPAMLMPELSLPHGRIRGVARNAQGVLAYKGIPFAAPPVGELRWRPPQDVVGWTDVRDATAYGPPCFGAPMPVPGLKALTRDQGEDCLTLNVWTAAQTAEERRPVMVWIHGGGFELGASTFFGAEGAHLAAKGVVMVSMNYRLGVFGFLAHPELDREGSPSGNFGLQDQIKALRWVQDHIALFGGDPGNVTLFGESAGSHAVGMLMASPLARGLFHRAIGESGAFWDTEHGSIATTAEAEARTRAFMTRMRVRSLAELRALAGEKLHRASAWNFLTDPAITAFAPNIDGFVLQESPAQTFERGGQADVPLLGGWNADEHSFFMSRALPHRTPAQFVEAAAAQFGPSRMQDFLAVYPADTKQAAEQSAQYLMGDLCISQQTWAWLGLHRTTARSDVFAYNFDYTSPYSPKPSHGAETAFVFGSLDMSFGPSKAPAGEADKELSALMMSYWTNFARNGNPNGPGLPPWPVYGGPGSLVMRFGSSSGAAPEDATARFRFIQSFRSSGRLPEDWRRVQGRMPALLAKVVAKTVLLFMG</sequence>
<reference evidence="6" key="1">
    <citation type="submission" date="2022-06" db="EMBL/GenBank/DDBJ databases">
        <title>PHB producers.</title>
        <authorList>
            <person name="Besaury L."/>
        </authorList>
    </citation>
    <scope>NUCLEOTIDE SEQUENCE</scope>
    <source>
        <strain evidence="6 7">SEWS6</strain>
    </source>
</reference>
<evidence type="ECO:0000313" key="5">
    <source>
        <dbReference type="EMBL" id="MCX4148215.1"/>
    </source>
</evidence>
<gene>
    <name evidence="6" type="ORF">NIE36_22870</name>
    <name evidence="5" type="ORF">OSB80_22950</name>
</gene>
<evidence type="ECO:0000256" key="2">
    <source>
        <dbReference type="ARBA" id="ARBA00022801"/>
    </source>
</evidence>
<dbReference type="Pfam" id="PF00135">
    <property type="entry name" value="COesterase"/>
    <property type="match status" value="1"/>
</dbReference>
<dbReference type="PANTHER" id="PTHR11559">
    <property type="entry name" value="CARBOXYLESTERASE"/>
    <property type="match status" value="1"/>
</dbReference>
<dbReference type="EMBL" id="JAMXWF010000020">
    <property type="protein sequence ID" value="MDQ6410033.1"/>
    <property type="molecule type" value="Genomic_DNA"/>
</dbReference>
<evidence type="ECO:0000259" key="4">
    <source>
        <dbReference type="Pfam" id="PF00135"/>
    </source>
</evidence>
<proteinExistence type="inferred from homology"/>
<organism evidence="6 8">
    <name type="scientific">Paraburkholderia madseniana</name>
    <dbReference type="NCBI Taxonomy" id="2599607"/>
    <lineage>
        <taxon>Bacteria</taxon>
        <taxon>Pseudomonadati</taxon>
        <taxon>Pseudomonadota</taxon>
        <taxon>Betaproteobacteria</taxon>
        <taxon>Burkholderiales</taxon>
        <taxon>Burkholderiaceae</taxon>
        <taxon>Paraburkholderia</taxon>
    </lineage>
</organism>